<dbReference type="GeneID" id="54281507"/>
<reference evidence="11" key="1">
    <citation type="journal article" date="2020" name="Stud. Mycol.">
        <title>101 Dothideomycetes genomes: a test case for predicting lifestyles and emergence of pathogens.</title>
        <authorList>
            <person name="Haridas S."/>
            <person name="Albert R."/>
            <person name="Binder M."/>
            <person name="Bloem J."/>
            <person name="Labutti K."/>
            <person name="Salamov A."/>
            <person name="Andreopoulos B."/>
            <person name="Baker S."/>
            <person name="Barry K."/>
            <person name="Bills G."/>
            <person name="Bluhm B."/>
            <person name="Cannon C."/>
            <person name="Castanera R."/>
            <person name="Culley D."/>
            <person name="Daum C."/>
            <person name="Ezra D."/>
            <person name="Gonzalez J."/>
            <person name="Henrissat B."/>
            <person name="Kuo A."/>
            <person name="Liang C."/>
            <person name="Lipzen A."/>
            <person name="Lutzoni F."/>
            <person name="Magnuson J."/>
            <person name="Mondo S."/>
            <person name="Nolan M."/>
            <person name="Ohm R."/>
            <person name="Pangilinan J."/>
            <person name="Park H.-J."/>
            <person name="Ramirez L."/>
            <person name="Alfaro M."/>
            <person name="Sun H."/>
            <person name="Tritt A."/>
            <person name="Yoshinaga Y."/>
            <person name="Zwiers L.-H."/>
            <person name="Turgeon B."/>
            <person name="Goodwin S."/>
            <person name="Spatafora J."/>
            <person name="Crous P."/>
            <person name="Grigoriev I."/>
        </authorList>
    </citation>
    <scope>NUCLEOTIDE SEQUENCE</scope>
    <source>
        <strain evidence="11">CBS 175.79</strain>
    </source>
</reference>
<evidence type="ECO:0000259" key="9">
    <source>
        <dbReference type="Pfam" id="PF13967"/>
    </source>
</evidence>
<evidence type="ECO:0000259" key="10">
    <source>
        <dbReference type="Pfam" id="PF14703"/>
    </source>
</evidence>
<evidence type="ECO:0000256" key="6">
    <source>
        <dbReference type="ARBA" id="ARBA00023136"/>
    </source>
</evidence>
<dbReference type="Pfam" id="PF02714">
    <property type="entry name" value="RSN1_7TM"/>
    <property type="match status" value="1"/>
</dbReference>
<evidence type="ECO:0000259" key="8">
    <source>
        <dbReference type="Pfam" id="PF02714"/>
    </source>
</evidence>
<keyword evidence="3" id="KW-0813">Transport</keyword>
<comment type="similarity">
    <text evidence="2">Belongs to the CSC1 (TC 1.A.17) family.</text>
</comment>
<name>A0A6A5X676_9PLEO</name>
<feature type="domain" description="CSC1/OSCA1-like 7TM region" evidence="8">
    <location>
        <begin position="363"/>
        <end position="564"/>
    </location>
</feature>
<feature type="domain" description="CSC1/OSCA1-like cytosolic" evidence="10">
    <location>
        <begin position="183"/>
        <end position="352"/>
    </location>
</feature>
<dbReference type="InterPro" id="IPR003864">
    <property type="entry name" value="CSC1/OSCA1-like_7TM"/>
</dbReference>
<dbReference type="RefSeq" id="XP_033376686.1">
    <property type="nucleotide sequence ID" value="XM_033524110.1"/>
</dbReference>
<keyword evidence="6 7" id="KW-0472">Membrane</keyword>
<evidence type="ECO:0000256" key="4">
    <source>
        <dbReference type="ARBA" id="ARBA00022692"/>
    </source>
</evidence>
<evidence type="ECO:0000256" key="3">
    <source>
        <dbReference type="ARBA" id="ARBA00022448"/>
    </source>
</evidence>
<feature type="transmembrane region" description="Helical" evidence="7">
    <location>
        <begin position="92"/>
        <end position="112"/>
    </location>
</feature>
<dbReference type="Proteomes" id="UP000799778">
    <property type="component" value="Unassembled WGS sequence"/>
</dbReference>
<dbReference type="InterPro" id="IPR032880">
    <property type="entry name" value="CSC1/OSCA1-like_N"/>
</dbReference>
<protein>
    <submittedName>
        <fullName evidence="11">DUF221-domain-containing protein</fullName>
    </submittedName>
</protein>
<evidence type="ECO:0000256" key="5">
    <source>
        <dbReference type="ARBA" id="ARBA00022989"/>
    </source>
</evidence>
<dbReference type="InterPro" id="IPR027815">
    <property type="entry name" value="CSC1/OSCA1-like_cyt"/>
</dbReference>
<keyword evidence="4 7" id="KW-0812">Transmembrane</keyword>
<proteinExistence type="inferred from homology"/>
<evidence type="ECO:0000313" key="12">
    <source>
        <dbReference type="Proteomes" id="UP000799778"/>
    </source>
</evidence>
<dbReference type="PANTHER" id="PTHR13018:SF20">
    <property type="entry name" value="SPORULATION-SPECIFIC PROTEIN 75"/>
    <property type="match status" value="1"/>
</dbReference>
<feature type="transmembrane region" description="Helical" evidence="7">
    <location>
        <begin position="370"/>
        <end position="394"/>
    </location>
</feature>
<dbReference type="GO" id="GO:0005886">
    <property type="term" value="C:plasma membrane"/>
    <property type="evidence" value="ECO:0007669"/>
    <property type="project" value="TreeGrafter"/>
</dbReference>
<dbReference type="PANTHER" id="PTHR13018">
    <property type="entry name" value="PROBABLE MEMBRANE PROTEIN DUF221-RELATED"/>
    <property type="match status" value="1"/>
</dbReference>
<feature type="transmembrane region" description="Helical" evidence="7">
    <location>
        <begin position="145"/>
        <end position="164"/>
    </location>
</feature>
<organism evidence="11 12">
    <name type="scientific">Aaosphaeria arxii CBS 175.79</name>
    <dbReference type="NCBI Taxonomy" id="1450172"/>
    <lineage>
        <taxon>Eukaryota</taxon>
        <taxon>Fungi</taxon>
        <taxon>Dikarya</taxon>
        <taxon>Ascomycota</taxon>
        <taxon>Pezizomycotina</taxon>
        <taxon>Dothideomycetes</taxon>
        <taxon>Pleosporomycetidae</taxon>
        <taxon>Pleosporales</taxon>
        <taxon>Pleosporales incertae sedis</taxon>
        <taxon>Aaosphaeria</taxon>
    </lineage>
</organism>
<dbReference type="Pfam" id="PF14703">
    <property type="entry name" value="PHM7_cyt"/>
    <property type="match status" value="1"/>
</dbReference>
<evidence type="ECO:0000256" key="1">
    <source>
        <dbReference type="ARBA" id="ARBA00004141"/>
    </source>
</evidence>
<evidence type="ECO:0000256" key="7">
    <source>
        <dbReference type="SAM" id="Phobius"/>
    </source>
</evidence>
<dbReference type="InterPro" id="IPR045122">
    <property type="entry name" value="Csc1-like"/>
</dbReference>
<feature type="domain" description="CSC1/OSCA1-like N-terminal transmembrane" evidence="9">
    <location>
        <begin position="28"/>
        <end position="165"/>
    </location>
</feature>
<keyword evidence="12" id="KW-1185">Reference proteome</keyword>
<dbReference type="AlphaFoldDB" id="A0A6A5X676"/>
<sequence length="711" mass="80078">MQPYSQTEGFGEAFGKVQMLRGVSLSSFIASLSSSLAAFLVQIGVFFLISKRYPSIYPAIPRLHKKSWGSFLKAVRYDGDQSHLDSYFFLRYLRTIVIMFLPAAIFITPMLIPLNYIHGKGERSGVSGLDAIAWSNVGLQYCSRYWAHLLSSLLLVVHVCRLIWVELSCYVKIRHEAPQAALRTVLIDSLPADWDTAEKIRPHLKLFPGKVSAISFNRDFSKLSNKLARCEQLARLLEREETDAIQRQLKGISTTATSPIPQRRFPKWVRVWEWMHTTRSTDAIFEELRQLCDQIIQERENPQGFPMVNSAFVTFENPIAAHMFCQTVIHTRWGYVTPKSLPISDDDIVWGNICINWLERSIRTAISNTVILVFTAICIVPVSLIGLLSQIIYLTRVVTWLEWISNLPEWTIGVIQGVLPALLLTTLLRGFAAGVEHLVKIQGISSKSIITLRIQDFYFYFMFLQATVIISLSAGLTTIVNEASDSISIAALLAKNLPKASNYFLSYVLLQALSVGSQALLRTDRLISNLILSPINDRTVTDHIERRNVPDIEWGIFVPVYSNLSRDSGGIFYPSAIKHLLTGLYFMQVSVASLFLLVRDKHGKPQCIGQAVLMIIAIGLTALFHHILCRAFDPLLFYSPTILDESLARPSTDIMLTHRDLNSTLTIRIPQPKSGKIECLNLRKRLNPGVVVVCDDEAEIDTCGKIKLKPI</sequence>
<evidence type="ECO:0000313" key="11">
    <source>
        <dbReference type="EMBL" id="KAF2008347.1"/>
    </source>
</evidence>
<dbReference type="Pfam" id="PF13967">
    <property type="entry name" value="RSN1_TM"/>
    <property type="match status" value="1"/>
</dbReference>
<evidence type="ECO:0000256" key="2">
    <source>
        <dbReference type="ARBA" id="ARBA00007779"/>
    </source>
</evidence>
<accession>A0A6A5X676</accession>
<dbReference type="EMBL" id="ML978085">
    <property type="protein sequence ID" value="KAF2008347.1"/>
    <property type="molecule type" value="Genomic_DNA"/>
</dbReference>
<comment type="subcellular location">
    <subcellularLocation>
        <location evidence="1">Membrane</location>
        <topology evidence="1">Multi-pass membrane protein</topology>
    </subcellularLocation>
</comment>
<keyword evidence="5 7" id="KW-1133">Transmembrane helix</keyword>
<dbReference type="OrthoDB" id="1076608at2759"/>
<feature type="transmembrane region" description="Helical" evidence="7">
    <location>
        <begin position="457"/>
        <end position="480"/>
    </location>
</feature>
<feature type="transmembrane region" description="Helical" evidence="7">
    <location>
        <begin position="580"/>
        <end position="598"/>
    </location>
</feature>
<feature type="transmembrane region" description="Helical" evidence="7">
    <location>
        <begin position="414"/>
        <end position="436"/>
    </location>
</feature>
<feature type="transmembrane region" description="Helical" evidence="7">
    <location>
        <begin position="610"/>
        <end position="629"/>
    </location>
</feature>
<feature type="transmembrane region" description="Helical" evidence="7">
    <location>
        <begin position="28"/>
        <end position="49"/>
    </location>
</feature>
<gene>
    <name evidence="11" type="ORF">BU24DRAFT_360573</name>
</gene>
<dbReference type="GO" id="GO:0005227">
    <property type="term" value="F:calcium-activated cation channel activity"/>
    <property type="evidence" value="ECO:0007669"/>
    <property type="project" value="InterPro"/>
</dbReference>